<keyword evidence="1 2" id="KW-0732">Signal</keyword>
<evidence type="ECO:0000256" key="1">
    <source>
        <dbReference type="ARBA" id="ARBA00022729"/>
    </source>
</evidence>
<dbReference type="PANTHER" id="PTHR46580:SF4">
    <property type="entry name" value="ATP_GTP-BINDING PROTEIN"/>
    <property type="match status" value="1"/>
</dbReference>
<dbReference type="InterPro" id="IPR026444">
    <property type="entry name" value="Secre_tail"/>
</dbReference>
<name>A0ABP7HG32_9FLAO</name>
<dbReference type="InterPro" id="IPR028994">
    <property type="entry name" value="Integrin_alpha_N"/>
</dbReference>
<evidence type="ECO:0000256" key="2">
    <source>
        <dbReference type="SAM" id="SignalP"/>
    </source>
</evidence>
<accession>A0ABP7HG32</accession>
<reference evidence="5" key="1">
    <citation type="journal article" date="2019" name="Int. J. Syst. Evol. Microbiol.">
        <title>The Global Catalogue of Microorganisms (GCM) 10K type strain sequencing project: providing services to taxonomists for standard genome sequencing and annotation.</title>
        <authorList>
            <consortium name="The Broad Institute Genomics Platform"/>
            <consortium name="The Broad Institute Genome Sequencing Center for Infectious Disease"/>
            <person name="Wu L."/>
            <person name="Ma J."/>
        </authorList>
    </citation>
    <scope>NUCLEOTIDE SEQUENCE [LARGE SCALE GENOMIC DNA]</scope>
    <source>
        <strain evidence="5">JCM 17525</strain>
    </source>
</reference>
<feature type="domain" description="Secretion system C-terminal sorting" evidence="3">
    <location>
        <begin position="404"/>
        <end position="466"/>
    </location>
</feature>
<dbReference type="RefSeq" id="WP_344730865.1">
    <property type="nucleotide sequence ID" value="NZ_BAABBI010000005.1"/>
</dbReference>
<keyword evidence="5" id="KW-1185">Reference proteome</keyword>
<dbReference type="NCBIfam" id="TIGR04183">
    <property type="entry name" value="Por_Secre_tail"/>
    <property type="match status" value="1"/>
</dbReference>
<dbReference type="Pfam" id="PF13517">
    <property type="entry name" value="FG-GAP_3"/>
    <property type="match status" value="3"/>
</dbReference>
<dbReference type="InterPro" id="IPR013517">
    <property type="entry name" value="FG-GAP"/>
</dbReference>
<dbReference type="Pfam" id="PF18962">
    <property type="entry name" value="Por_Secre_tail"/>
    <property type="match status" value="1"/>
</dbReference>
<dbReference type="PANTHER" id="PTHR46580">
    <property type="entry name" value="SENSOR KINASE-RELATED"/>
    <property type="match status" value="1"/>
</dbReference>
<feature type="signal peptide" evidence="2">
    <location>
        <begin position="1"/>
        <end position="20"/>
    </location>
</feature>
<dbReference type="EMBL" id="BAABBI010000005">
    <property type="protein sequence ID" value="GAA3790907.1"/>
    <property type="molecule type" value="Genomic_DNA"/>
</dbReference>
<protein>
    <recommendedName>
        <fullName evidence="3">Secretion system C-terminal sorting domain-containing protein</fullName>
    </recommendedName>
</protein>
<evidence type="ECO:0000259" key="3">
    <source>
        <dbReference type="Pfam" id="PF18962"/>
    </source>
</evidence>
<organism evidence="4 5">
    <name type="scientific">Corallibacter vietnamensis</name>
    <dbReference type="NCBI Taxonomy" id="904130"/>
    <lineage>
        <taxon>Bacteria</taxon>
        <taxon>Pseudomonadati</taxon>
        <taxon>Bacteroidota</taxon>
        <taxon>Flavobacteriia</taxon>
        <taxon>Flavobacteriales</taxon>
        <taxon>Flavobacteriaceae</taxon>
        <taxon>Corallibacter</taxon>
    </lineage>
</organism>
<feature type="chain" id="PRO_5045904655" description="Secretion system C-terminal sorting domain-containing protein" evidence="2">
    <location>
        <begin position="21"/>
        <end position="472"/>
    </location>
</feature>
<dbReference type="Gene3D" id="2.130.10.130">
    <property type="entry name" value="Integrin alpha, N-terminal"/>
    <property type="match status" value="1"/>
</dbReference>
<dbReference type="SUPFAM" id="SSF69318">
    <property type="entry name" value="Integrin alpha N-terminal domain"/>
    <property type="match status" value="1"/>
</dbReference>
<evidence type="ECO:0000313" key="4">
    <source>
        <dbReference type="EMBL" id="GAA3790907.1"/>
    </source>
</evidence>
<sequence>MKKKLLTILLFIISILTIQSQSDSTTFSPIITIDASPGSTPYAIASGNLDGDSFPDLVVGLLYGNKVLHYKNNGNGTFASAVEVSSLTQVSGLFLADIDGINGDDILATSFDGNKLVWYANDGSGNFGSENVISNNINGAGAVYAANIDGNIGLDVIVAGFNDNKFVWFSNDGSGNFGTEQTIASGLSGAGDFDIKDFDGDNDLDVVISTAPYSPPGVIEVFYNQLTESGFPTFIIDSNNVTNSGQYLLDVNFADIDNDGSIDILATDSYSDLAWYKKEGDGSYTKIVIPVSLPSSAIVESVDLDNDGDNDLVVSNGSATGTNDIVWFESDGTSPTTFEAEGTVDGSGTQSQVFSMTINDFDNDGDLDIASAGYNSAGDGVYWIKNQLESLSINEDLKNKGLSIYPNPAKNILHIKTNLSNIGIATVYNVLGKKVLNTHLSENKSIDISKLSHGIYILKFSNSDKAFKFIKE</sequence>
<evidence type="ECO:0000313" key="5">
    <source>
        <dbReference type="Proteomes" id="UP001501456"/>
    </source>
</evidence>
<dbReference type="Proteomes" id="UP001501456">
    <property type="component" value="Unassembled WGS sequence"/>
</dbReference>
<comment type="caution">
    <text evidence="4">The sequence shown here is derived from an EMBL/GenBank/DDBJ whole genome shotgun (WGS) entry which is preliminary data.</text>
</comment>
<gene>
    <name evidence="4" type="ORF">GCM10022271_24170</name>
</gene>
<proteinExistence type="predicted"/>